<evidence type="ECO:0000256" key="5">
    <source>
        <dbReference type="ARBA" id="ARBA00023008"/>
    </source>
</evidence>
<comment type="catalytic activity">
    <reaction evidence="8">
        <text>2 superoxide + 2 H(+) = H2O2 + O2</text>
        <dbReference type="Rhea" id="RHEA:20696"/>
        <dbReference type="ChEBI" id="CHEBI:15378"/>
        <dbReference type="ChEBI" id="CHEBI:15379"/>
        <dbReference type="ChEBI" id="CHEBI:16240"/>
        <dbReference type="ChEBI" id="CHEBI:18421"/>
        <dbReference type="EC" id="1.15.1.1"/>
    </reaction>
</comment>
<evidence type="ECO:0000256" key="9">
    <source>
        <dbReference type="SAM" id="SignalP"/>
    </source>
</evidence>
<dbReference type="GO" id="GO:0005507">
    <property type="term" value="F:copper ion binding"/>
    <property type="evidence" value="ECO:0007669"/>
    <property type="project" value="InterPro"/>
</dbReference>
<comment type="function">
    <text evidence="7">Destroys radicals which are normally produced within the cells and which are toxic to biological systems. May play a role in favoring mycobacterial survival in phagocytes.</text>
</comment>
<comment type="cofactor">
    <cofactor evidence="8">
        <name>Zn(2+)</name>
        <dbReference type="ChEBI" id="CHEBI:29105"/>
    </cofactor>
    <text evidence="8">Binds 1 zinc ion per subunit.</text>
</comment>
<feature type="domain" description="Superoxide dismutase copper/zinc binding" evidence="10">
    <location>
        <begin position="56"/>
        <end position="186"/>
    </location>
</feature>
<dbReference type="InterPro" id="IPR001424">
    <property type="entry name" value="SOD_Cu_Zn_dom"/>
</dbReference>
<reference evidence="11 12" key="1">
    <citation type="submission" date="2018-06" db="EMBL/GenBank/DDBJ databases">
        <authorList>
            <consortium name="Pathogen Informatics"/>
            <person name="Doyle S."/>
        </authorList>
    </citation>
    <scope>NUCLEOTIDE SEQUENCE [LARGE SCALE GENOMIC DNA]</scope>
    <source>
        <strain evidence="11 12">NCTC4824</strain>
    </source>
</reference>
<dbReference type="InterPro" id="IPR018152">
    <property type="entry name" value="SOD_Cu/Zn_BS"/>
</dbReference>
<dbReference type="AlphaFoldDB" id="A0A2X4VLB6"/>
<keyword evidence="2 8" id="KW-0479">Metal-binding</keyword>
<evidence type="ECO:0000256" key="2">
    <source>
        <dbReference type="ARBA" id="ARBA00022723"/>
    </source>
</evidence>
<feature type="chain" id="PRO_5039123472" description="Superoxide dismutase [Cu-Zn]" evidence="9">
    <location>
        <begin position="22"/>
        <end position="188"/>
    </location>
</feature>
<keyword evidence="3 9" id="KW-0732">Signal</keyword>
<dbReference type="EMBL" id="LS483476">
    <property type="protein sequence ID" value="SQI51621.1"/>
    <property type="molecule type" value="Genomic_DNA"/>
</dbReference>
<accession>A0A2X4VLB6</accession>
<evidence type="ECO:0000313" key="12">
    <source>
        <dbReference type="Proteomes" id="UP000249134"/>
    </source>
</evidence>
<dbReference type="PROSITE" id="PS51257">
    <property type="entry name" value="PROKAR_LIPOPROTEIN"/>
    <property type="match status" value="1"/>
</dbReference>
<keyword evidence="8 11" id="KW-0560">Oxidoreductase</keyword>
<dbReference type="PROSITE" id="PS00332">
    <property type="entry name" value="SOD_CU_ZN_2"/>
    <property type="match status" value="1"/>
</dbReference>
<organism evidence="11 12">
    <name type="scientific">Lederbergia lenta</name>
    <name type="common">Bacillus lentus</name>
    <dbReference type="NCBI Taxonomy" id="1467"/>
    <lineage>
        <taxon>Bacteria</taxon>
        <taxon>Bacillati</taxon>
        <taxon>Bacillota</taxon>
        <taxon>Bacilli</taxon>
        <taxon>Bacillales</taxon>
        <taxon>Bacillaceae</taxon>
        <taxon>Lederbergia</taxon>
    </lineage>
</organism>
<comment type="cofactor">
    <cofactor evidence="8">
        <name>Cu cation</name>
        <dbReference type="ChEBI" id="CHEBI:23378"/>
    </cofactor>
    <text evidence="8">Binds 1 copper ion per subunit.</text>
</comment>
<dbReference type="CDD" id="cd00305">
    <property type="entry name" value="Cu-Zn_Superoxide_Dismutase"/>
    <property type="match status" value="1"/>
</dbReference>
<dbReference type="EC" id="1.15.1.1" evidence="8"/>
<keyword evidence="5 8" id="KW-0186">Copper</keyword>
<dbReference type="InterPro" id="IPR036423">
    <property type="entry name" value="SOD-like_Cu/Zn_dom_sf"/>
</dbReference>
<gene>
    <name evidence="11" type="primary">sodC_1</name>
    <name evidence="11" type="ORF">NCTC4824_00348</name>
</gene>
<evidence type="ECO:0000256" key="8">
    <source>
        <dbReference type="RuleBase" id="RU000393"/>
    </source>
</evidence>
<dbReference type="FunFam" id="2.60.40.200:FF:000005">
    <property type="entry name" value="Superoxide dismutase [Cu-Zn]"/>
    <property type="match status" value="1"/>
</dbReference>
<dbReference type="Pfam" id="PF00080">
    <property type="entry name" value="Sod_Cu"/>
    <property type="match status" value="1"/>
</dbReference>
<dbReference type="KEGG" id="blen:NCTC4824_00348"/>
<comment type="similarity">
    <text evidence="1 8">Belongs to the Cu-Zn superoxide dismutase family.</text>
</comment>
<dbReference type="GO" id="GO:0004784">
    <property type="term" value="F:superoxide dismutase activity"/>
    <property type="evidence" value="ECO:0007669"/>
    <property type="project" value="UniProtKB-EC"/>
</dbReference>
<evidence type="ECO:0000313" key="11">
    <source>
        <dbReference type="EMBL" id="SQI51621.1"/>
    </source>
</evidence>
<evidence type="ECO:0000256" key="1">
    <source>
        <dbReference type="ARBA" id="ARBA00010457"/>
    </source>
</evidence>
<feature type="signal peptide" evidence="9">
    <location>
        <begin position="1"/>
        <end position="21"/>
    </location>
</feature>
<evidence type="ECO:0000256" key="7">
    <source>
        <dbReference type="ARBA" id="ARBA00024900"/>
    </source>
</evidence>
<keyword evidence="6" id="KW-1015">Disulfide bond</keyword>
<name>A0A2X4VLB6_LEDLE</name>
<dbReference type="Proteomes" id="UP000249134">
    <property type="component" value="Chromosome 1"/>
</dbReference>
<dbReference type="Gene3D" id="2.60.40.200">
    <property type="entry name" value="Superoxide dismutase, copper/zinc binding domain"/>
    <property type="match status" value="1"/>
</dbReference>
<proteinExistence type="inferred from homology"/>
<dbReference type="SUPFAM" id="SSF49329">
    <property type="entry name" value="Cu,Zn superoxide dismutase-like"/>
    <property type="match status" value="1"/>
</dbReference>
<protein>
    <recommendedName>
        <fullName evidence="8">Superoxide dismutase [Cu-Zn]</fullName>
        <ecNumber evidence="8">1.15.1.1</ecNumber>
    </recommendedName>
</protein>
<evidence type="ECO:0000256" key="3">
    <source>
        <dbReference type="ARBA" id="ARBA00022729"/>
    </source>
</evidence>
<keyword evidence="4 8" id="KW-0862">Zinc</keyword>
<dbReference type="PANTHER" id="PTHR10003">
    <property type="entry name" value="SUPEROXIDE DISMUTASE CU-ZN -RELATED"/>
    <property type="match status" value="1"/>
</dbReference>
<sequence>MKKIGLFLTFAVFAFIISACNANKDSTPQGDEEAVPVSGHTPVSVNVLNTEGAKIGKASLSETKEGVKIDLKAEEMEPGIKAIHIHETAKCDPPDFKSAGAHFNPGHREHGFENPKGFHAGDLPNIEISDKGTVNVSIVAPNVTLQQGEKSLLDEDGSALVIHEKADDYKTDPAGNAGDRIACGTIGK</sequence>
<keyword evidence="12" id="KW-1185">Reference proteome</keyword>
<evidence type="ECO:0000256" key="4">
    <source>
        <dbReference type="ARBA" id="ARBA00022833"/>
    </source>
</evidence>
<evidence type="ECO:0000256" key="6">
    <source>
        <dbReference type="ARBA" id="ARBA00023157"/>
    </source>
</evidence>
<evidence type="ECO:0000259" key="10">
    <source>
        <dbReference type="Pfam" id="PF00080"/>
    </source>
</evidence>
<dbReference type="STRING" id="1348624.GCA_001591545_02851"/>
<dbReference type="InterPro" id="IPR024134">
    <property type="entry name" value="SOD_Cu/Zn_/chaperone"/>
</dbReference>